<dbReference type="PANTHER" id="PTHR47332:SF4">
    <property type="entry name" value="SET DOMAIN-CONTAINING PROTEIN 5"/>
    <property type="match status" value="1"/>
</dbReference>
<feature type="domain" description="SET" evidence="1">
    <location>
        <begin position="48"/>
        <end position="192"/>
    </location>
</feature>
<name>A0AAD4QCQ3_9AGAM</name>
<gene>
    <name evidence="2" type="ORF">EDB92DRAFT_203160</name>
</gene>
<evidence type="ECO:0000259" key="1">
    <source>
        <dbReference type="PROSITE" id="PS50280"/>
    </source>
</evidence>
<comment type="caution">
    <text evidence="2">The sequence shown here is derived from an EMBL/GenBank/DDBJ whole genome shotgun (WGS) entry which is preliminary data.</text>
</comment>
<dbReference type="Pfam" id="PF00856">
    <property type="entry name" value="SET"/>
    <property type="match status" value="1"/>
</dbReference>
<dbReference type="PANTHER" id="PTHR47332">
    <property type="entry name" value="SET DOMAIN-CONTAINING PROTEIN 5"/>
    <property type="match status" value="1"/>
</dbReference>
<dbReference type="Gene3D" id="1.25.40.10">
    <property type="entry name" value="Tetratricopeptide repeat domain"/>
    <property type="match status" value="1"/>
</dbReference>
<dbReference type="Proteomes" id="UP001201163">
    <property type="component" value="Unassembled WGS sequence"/>
</dbReference>
<keyword evidence="3" id="KW-1185">Reference proteome</keyword>
<accession>A0AAD4QCQ3</accession>
<dbReference type="CDD" id="cd20071">
    <property type="entry name" value="SET_SMYD"/>
    <property type="match status" value="1"/>
</dbReference>
<reference evidence="2" key="1">
    <citation type="submission" date="2022-01" db="EMBL/GenBank/DDBJ databases">
        <title>Comparative genomics reveals a dynamic genome evolution in the ectomycorrhizal milk-cap (Lactarius) mushrooms.</title>
        <authorList>
            <consortium name="DOE Joint Genome Institute"/>
            <person name="Lebreton A."/>
            <person name="Tang N."/>
            <person name="Kuo A."/>
            <person name="LaButti K."/>
            <person name="Drula E."/>
            <person name="Barry K."/>
            <person name="Clum A."/>
            <person name="Lipzen A."/>
            <person name="Mousain D."/>
            <person name="Ng V."/>
            <person name="Wang R."/>
            <person name="Wang X."/>
            <person name="Dai Y."/>
            <person name="Henrissat B."/>
            <person name="Grigoriev I.V."/>
            <person name="Guerin-Laguette A."/>
            <person name="Yu F."/>
            <person name="Martin F.M."/>
        </authorList>
    </citation>
    <scope>NUCLEOTIDE SEQUENCE</scope>
    <source>
        <strain evidence="2">QP</strain>
    </source>
</reference>
<dbReference type="AlphaFoldDB" id="A0AAD4QCQ3"/>
<organism evidence="2 3">
    <name type="scientific">Lactarius akahatsu</name>
    <dbReference type="NCBI Taxonomy" id="416441"/>
    <lineage>
        <taxon>Eukaryota</taxon>
        <taxon>Fungi</taxon>
        <taxon>Dikarya</taxon>
        <taxon>Basidiomycota</taxon>
        <taxon>Agaricomycotina</taxon>
        <taxon>Agaricomycetes</taxon>
        <taxon>Russulales</taxon>
        <taxon>Russulaceae</taxon>
        <taxon>Lactarius</taxon>
    </lineage>
</organism>
<dbReference type="InterPro" id="IPR046341">
    <property type="entry name" value="SET_dom_sf"/>
</dbReference>
<dbReference type="InterPro" id="IPR001214">
    <property type="entry name" value="SET_dom"/>
</dbReference>
<dbReference type="PROSITE" id="PS50280">
    <property type="entry name" value="SET"/>
    <property type="match status" value="1"/>
</dbReference>
<evidence type="ECO:0000313" key="3">
    <source>
        <dbReference type="Proteomes" id="UP001201163"/>
    </source>
</evidence>
<dbReference type="EMBL" id="JAKELL010000012">
    <property type="protein sequence ID" value="KAH8995417.1"/>
    <property type="molecule type" value="Genomic_DNA"/>
</dbReference>
<dbReference type="SMART" id="SM00317">
    <property type="entry name" value="SET"/>
    <property type="match status" value="1"/>
</dbReference>
<protein>
    <recommendedName>
        <fullName evidence="1">SET domain-containing protein</fullName>
    </recommendedName>
</protein>
<dbReference type="PROSITE" id="PS51257">
    <property type="entry name" value="PROKAR_LIPOPROTEIN"/>
    <property type="match status" value="1"/>
</dbReference>
<dbReference type="SUPFAM" id="SSF82199">
    <property type="entry name" value="SET domain"/>
    <property type="match status" value="1"/>
</dbReference>
<proteinExistence type="predicted"/>
<evidence type="ECO:0000313" key="2">
    <source>
        <dbReference type="EMBL" id="KAH8995417.1"/>
    </source>
</evidence>
<sequence length="357" mass="40323">MFEGQRTSSWRESLHGLATGATSCMFPRQVKHSWPEIEYKPIDRSEASCLRITDVRGKGKGCVAASAVPRGELVARERALLMMPRTFVIPKHAASTVATAMTPKQRAAFSALYNCKSADPGDALGIIRTNSFLVPGMPGHNVLYSAVFETFSRINHSCCPNAMFRWDKETFSGEIRAMRPISEGEEVTISYFQEILEPAAVTHERQKFLLEGYNFKCTCSICARSSKARARSDEDRPIITMSVTDIGAYHREMVYDWITRGGNDHARLLNYLHTIEAALDREMIFYPTHWIYLARAVVMVRCALREAKAVRKWAQRAAQHSRALTGSDGGWDAIAREPEKCGWWGTWNKPRLRGIWV</sequence>
<dbReference type="Gene3D" id="2.170.270.10">
    <property type="entry name" value="SET domain"/>
    <property type="match status" value="1"/>
</dbReference>
<dbReference type="InterPro" id="IPR011990">
    <property type="entry name" value="TPR-like_helical_dom_sf"/>
</dbReference>
<dbReference type="InterPro" id="IPR053185">
    <property type="entry name" value="SET_domain_protein"/>
</dbReference>